<reference evidence="1 2" key="1">
    <citation type="submission" date="2014-06" db="EMBL/GenBank/DDBJ databases">
        <authorList>
            <person name="Ngugi D.K."/>
            <person name="Blom J."/>
            <person name="Alam I."/>
            <person name="Rashid M."/>
            <person name="Ba Alawi W."/>
            <person name="Zhang G."/>
            <person name="Hikmawan T."/>
            <person name="Guan Y."/>
            <person name="Antunes A."/>
            <person name="Siam R."/>
            <person name="ElDorry H."/>
            <person name="Bajic V."/>
            <person name="Stingl U."/>
        </authorList>
    </citation>
    <scope>NUCLEOTIDE SEQUENCE [LARGE SCALE GENOMIC DNA]</scope>
    <source>
        <strain evidence="1">SCGC AAA799-N04</strain>
    </source>
</reference>
<sequence>MGLVKNTRQQVLAQVVADMNWGKKDALNVNCLLYGKDYGVLVADVYYGQNLELKNQNIEVSNNFA</sequence>
<evidence type="ECO:0000313" key="1">
    <source>
        <dbReference type="EMBL" id="KEQ57247.1"/>
    </source>
</evidence>
<dbReference type="EMBL" id="JOKN01000002">
    <property type="protein sequence ID" value="KEQ57247.1"/>
    <property type="molecule type" value="Genomic_DNA"/>
</dbReference>
<dbReference type="Proteomes" id="UP000028059">
    <property type="component" value="Unassembled WGS sequence"/>
</dbReference>
<evidence type="ECO:0000313" key="2">
    <source>
        <dbReference type="Proteomes" id="UP000028059"/>
    </source>
</evidence>
<comment type="caution">
    <text evidence="1">The sequence shown here is derived from an EMBL/GenBank/DDBJ whole genome shotgun (WGS) entry which is preliminary data.</text>
</comment>
<accession>A0A081RPX4</accession>
<protein>
    <submittedName>
        <fullName evidence="1">Uncharacterized protein</fullName>
    </submittedName>
</protein>
<organism evidence="1 2">
    <name type="scientific">Marine Group I thaumarchaeote SCGC AAA799-N04</name>
    <dbReference type="NCBI Taxonomy" id="1502293"/>
    <lineage>
        <taxon>Archaea</taxon>
        <taxon>Nitrososphaerota</taxon>
        <taxon>Marine Group I</taxon>
    </lineage>
</organism>
<name>A0A081RPX4_9ARCH</name>
<dbReference type="AlphaFoldDB" id="A0A081RPX4"/>
<gene>
    <name evidence="1" type="ORF">AAA799N04_00197</name>
</gene>
<keyword evidence="2" id="KW-1185">Reference proteome</keyword>
<proteinExistence type="predicted"/>